<dbReference type="PANTHER" id="PTHR11630:SF66">
    <property type="entry name" value="DNA REPLICATION LICENSING FACTOR MCM4"/>
    <property type="match status" value="1"/>
</dbReference>
<dbReference type="SUPFAM" id="SSF52540">
    <property type="entry name" value="P-loop containing nucleoside triphosphate hydrolases"/>
    <property type="match status" value="1"/>
</dbReference>
<evidence type="ECO:0000256" key="10">
    <source>
        <dbReference type="RuleBase" id="RU004070"/>
    </source>
</evidence>
<dbReference type="InterPro" id="IPR027417">
    <property type="entry name" value="P-loop_NTPase"/>
</dbReference>
<dbReference type="EC" id="3.6.4.12" evidence="11"/>
<evidence type="ECO:0000313" key="14">
    <source>
        <dbReference type="Proteomes" id="UP000000560"/>
    </source>
</evidence>
<reference evidence="14" key="2">
    <citation type="journal article" date="2009" name="Fungal Genet. Biol.">
        <title>The 2008 update of the Aspergillus nidulans genome annotation: a community effort.</title>
        <authorList>
            <person name="Wortman J.R."/>
            <person name="Gilsenan J.M."/>
            <person name="Joardar V."/>
            <person name="Deegan J."/>
            <person name="Clutterbuck J."/>
            <person name="Andersen M.R."/>
            <person name="Archer D."/>
            <person name="Bencina M."/>
            <person name="Braus G."/>
            <person name="Coutinho P."/>
            <person name="von Dohren H."/>
            <person name="Doonan J."/>
            <person name="Driessen A.J."/>
            <person name="Durek P."/>
            <person name="Espeso E."/>
            <person name="Fekete E."/>
            <person name="Flipphi M."/>
            <person name="Estrada C.G."/>
            <person name="Geysens S."/>
            <person name="Goldman G."/>
            <person name="de Groot P.W."/>
            <person name="Hansen K."/>
            <person name="Harris S.D."/>
            <person name="Heinekamp T."/>
            <person name="Helmstaedt K."/>
            <person name="Henrissat B."/>
            <person name="Hofmann G."/>
            <person name="Homan T."/>
            <person name="Horio T."/>
            <person name="Horiuchi H."/>
            <person name="James S."/>
            <person name="Jones M."/>
            <person name="Karaffa L."/>
            <person name="Karanyi Z."/>
            <person name="Kato M."/>
            <person name="Keller N."/>
            <person name="Kelly D.E."/>
            <person name="Kiel J.A."/>
            <person name="Kim J.M."/>
            <person name="van der Klei I.J."/>
            <person name="Klis F.M."/>
            <person name="Kovalchuk A."/>
            <person name="Krasevec N."/>
            <person name="Kubicek C.P."/>
            <person name="Liu B."/>
            <person name="Maccabe A."/>
            <person name="Meyer V."/>
            <person name="Mirabito P."/>
            <person name="Miskei M."/>
            <person name="Mos M."/>
            <person name="Mullins J."/>
            <person name="Nelson D.R."/>
            <person name="Nielsen J."/>
            <person name="Oakley B.R."/>
            <person name="Osmani S.A."/>
            <person name="Pakula T."/>
            <person name="Paszewski A."/>
            <person name="Paulsen I."/>
            <person name="Pilsyk S."/>
            <person name="Pocsi I."/>
            <person name="Punt P.J."/>
            <person name="Ram A.F."/>
            <person name="Ren Q."/>
            <person name="Robellet X."/>
            <person name="Robson G."/>
            <person name="Seiboth B."/>
            <person name="van Solingen P."/>
            <person name="Specht T."/>
            <person name="Sun J."/>
            <person name="Taheri-Talesh N."/>
            <person name="Takeshita N."/>
            <person name="Ussery D."/>
            <person name="vanKuyk P.A."/>
            <person name="Visser H."/>
            <person name="van de Vondervoort P.J."/>
            <person name="de Vries R.P."/>
            <person name="Walton J."/>
            <person name="Xiang X."/>
            <person name="Xiong Y."/>
            <person name="Zeng A.P."/>
            <person name="Brandt B.W."/>
            <person name="Cornell M.J."/>
            <person name="van den Hondel C.A."/>
            <person name="Visser J."/>
            <person name="Oliver S.G."/>
            <person name="Turner G."/>
        </authorList>
    </citation>
    <scope>GENOME REANNOTATION</scope>
    <source>
        <strain evidence="14">FGSC A4 / ATCC 38163 / CBS 112.46 / NRRL 194 / M139</strain>
    </source>
</reference>
<dbReference type="Gene3D" id="2.40.50.140">
    <property type="entry name" value="Nucleic acid-binding proteins"/>
    <property type="match status" value="1"/>
</dbReference>
<dbReference type="RefSeq" id="XP_663674.1">
    <property type="nucleotide sequence ID" value="XM_658582.1"/>
</dbReference>
<evidence type="ECO:0000256" key="4">
    <source>
        <dbReference type="ARBA" id="ARBA00022741"/>
    </source>
</evidence>
<evidence type="ECO:0000256" key="8">
    <source>
        <dbReference type="ARBA" id="ARBA00023125"/>
    </source>
</evidence>
<dbReference type="GO" id="GO:0003678">
    <property type="term" value="F:DNA helicase activity"/>
    <property type="evidence" value="ECO:0007669"/>
    <property type="project" value="UniProtKB-UniRule"/>
</dbReference>
<dbReference type="SUPFAM" id="SSF50249">
    <property type="entry name" value="Nucleic acid-binding proteins"/>
    <property type="match status" value="1"/>
</dbReference>
<dbReference type="PRINTS" id="PR01657">
    <property type="entry name" value="MCMFAMILY"/>
</dbReference>
<dbReference type="PANTHER" id="PTHR11630">
    <property type="entry name" value="DNA REPLICATION LICENSING FACTOR MCM FAMILY MEMBER"/>
    <property type="match status" value="1"/>
</dbReference>
<protein>
    <recommendedName>
        <fullName evidence="11">DNA replication licensing factor MCM4</fullName>
        <ecNumber evidence="11">3.6.4.12</ecNumber>
    </recommendedName>
</protein>
<keyword evidence="8 10" id="KW-0238">DNA-binding</keyword>
<dbReference type="GO" id="GO:1902975">
    <property type="term" value="P:mitotic DNA replication initiation"/>
    <property type="evidence" value="ECO:0000318"/>
    <property type="project" value="GO_Central"/>
</dbReference>
<dbReference type="GO" id="GO:0005524">
    <property type="term" value="F:ATP binding"/>
    <property type="evidence" value="ECO:0007669"/>
    <property type="project" value="UniProtKB-UniRule"/>
</dbReference>
<dbReference type="Pfam" id="PF21128">
    <property type="entry name" value="WHD_MCM4"/>
    <property type="match status" value="1"/>
</dbReference>
<dbReference type="SMART" id="SM00350">
    <property type="entry name" value="MCM"/>
    <property type="match status" value="1"/>
</dbReference>
<dbReference type="PRINTS" id="PR01660">
    <property type="entry name" value="MCMPROTEIN4"/>
</dbReference>
<dbReference type="GO" id="GO:0003697">
    <property type="term" value="F:single-stranded DNA binding"/>
    <property type="evidence" value="ECO:0000318"/>
    <property type="project" value="GO_Central"/>
</dbReference>
<name>Q5B060_EMENI</name>
<dbReference type="InParanoid" id="Q5B060"/>
<dbReference type="FunFam" id="3.40.50.300:FF:004548">
    <property type="entry name" value="DNA helicase"/>
    <property type="match status" value="1"/>
</dbReference>
<dbReference type="Proteomes" id="UP000000560">
    <property type="component" value="Chromosome I"/>
</dbReference>
<dbReference type="Pfam" id="PF17207">
    <property type="entry name" value="MCM_OB"/>
    <property type="match status" value="1"/>
</dbReference>
<feature type="domain" description="MCM C-terminal AAA(+) ATPase" evidence="12">
    <location>
        <begin position="175"/>
        <end position="343"/>
    </location>
</feature>
<dbReference type="GO" id="GO:0042555">
    <property type="term" value="C:MCM complex"/>
    <property type="evidence" value="ECO:0000318"/>
    <property type="project" value="GO_Central"/>
</dbReference>
<dbReference type="FunCoup" id="Q5B060">
    <property type="interactions" value="963"/>
</dbReference>
<comment type="subcellular location">
    <subcellularLocation>
        <location evidence="1">Nucleus</location>
    </subcellularLocation>
</comment>
<evidence type="ECO:0000256" key="9">
    <source>
        <dbReference type="ARBA" id="ARBA00023242"/>
    </source>
</evidence>
<dbReference type="GO" id="GO:0016787">
    <property type="term" value="F:hydrolase activity"/>
    <property type="evidence" value="ECO:0007669"/>
    <property type="project" value="UniProtKB-KW"/>
</dbReference>
<dbReference type="Gene3D" id="2.20.28.10">
    <property type="match status" value="1"/>
</dbReference>
<comment type="catalytic activity">
    <reaction evidence="11">
        <text>ATP + H2O = ADP + phosphate + H(+)</text>
        <dbReference type="Rhea" id="RHEA:13065"/>
        <dbReference type="ChEBI" id="CHEBI:15377"/>
        <dbReference type="ChEBI" id="CHEBI:15378"/>
        <dbReference type="ChEBI" id="CHEBI:30616"/>
        <dbReference type="ChEBI" id="CHEBI:43474"/>
        <dbReference type="ChEBI" id="CHEBI:456216"/>
        <dbReference type="EC" id="3.6.4.12"/>
    </reaction>
</comment>
<evidence type="ECO:0000313" key="13">
    <source>
        <dbReference type="EMBL" id="CBF70247.1"/>
    </source>
</evidence>
<dbReference type="GO" id="GO:0005656">
    <property type="term" value="C:nuclear pre-replicative complex"/>
    <property type="evidence" value="ECO:0007669"/>
    <property type="project" value="UniProtKB-ARBA"/>
</dbReference>
<dbReference type="InterPro" id="IPR001208">
    <property type="entry name" value="MCM_dom"/>
</dbReference>
<dbReference type="GO" id="GO:0006279">
    <property type="term" value="P:premeiotic DNA replication"/>
    <property type="evidence" value="ECO:0007669"/>
    <property type="project" value="UniProtKB-ARBA"/>
</dbReference>
<keyword evidence="6 11" id="KW-0347">Helicase</keyword>
<dbReference type="AlphaFoldDB" id="Q5B060"/>
<dbReference type="eggNOG" id="KOG0478">
    <property type="taxonomic scope" value="Eukaryota"/>
</dbReference>
<dbReference type="InterPro" id="IPR018525">
    <property type="entry name" value="MCM_CS"/>
</dbReference>
<dbReference type="InterPro" id="IPR033762">
    <property type="entry name" value="MCM_OB"/>
</dbReference>
<keyword evidence="3 11" id="KW-0235">DNA replication</keyword>
<comment type="subunit">
    <text evidence="11">Component of the MCM2-7 complex.</text>
</comment>
<accession>Q5B060</accession>
<evidence type="ECO:0000256" key="11">
    <source>
        <dbReference type="RuleBase" id="RU368062"/>
    </source>
</evidence>
<keyword evidence="9 11" id="KW-0539">Nucleus</keyword>
<dbReference type="FunFam" id="2.20.28.10:FF:000003">
    <property type="entry name" value="DNA helicase"/>
    <property type="match status" value="1"/>
</dbReference>
<reference evidence="14" key="1">
    <citation type="journal article" date="2005" name="Nature">
        <title>Sequencing of Aspergillus nidulans and comparative analysis with A. fumigatus and A. oryzae.</title>
        <authorList>
            <person name="Galagan J.E."/>
            <person name="Calvo S.E."/>
            <person name="Cuomo C."/>
            <person name="Ma L.J."/>
            <person name="Wortman J.R."/>
            <person name="Batzoglou S."/>
            <person name="Lee S.I."/>
            <person name="Basturkmen M."/>
            <person name="Spevak C.C."/>
            <person name="Clutterbuck J."/>
            <person name="Kapitonov V."/>
            <person name="Jurka J."/>
            <person name="Scazzocchio C."/>
            <person name="Farman M."/>
            <person name="Butler J."/>
            <person name="Purcell S."/>
            <person name="Harris S."/>
            <person name="Braus G.H."/>
            <person name="Draht O."/>
            <person name="Busch S."/>
            <person name="D'Enfert C."/>
            <person name="Bouchier C."/>
            <person name="Goldman G.H."/>
            <person name="Bell-Pedersen D."/>
            <person name="Griffiths-Jones S."/>
            <person name="Doonan J.H."/>
            <person name="Yu J."/>
            <person name="Vienken K."/>
            <person name="Pain A."/>
            <person name="Freitag M."/>
            <person name="Selker E.U."/>
            <person name="Archer D.B."/>
            <person name="Penalva M.A."/>
            <person name="Oakley B.R."/>
            <person name="Momany M."/>
            <person name="Tanaka T."/>
            <person name="Kumagai T."/>
            <person name="Asai K."/>
            <person name="Machida M."/>
            <person name="Nierman W.C."/>
            <person name="Denning D.W."/>
            <person name="Caddick M."/>
            <person name="Hynes M."/>
            <person name="Paoletti M."/>
            <person name="Fischer R."/>
            <person name="Miller B."/>
            <person name="Dyer P."/>
            <person name="Sachs M.S."/>
            <person name="Osmani S.A."/>
            <person name="Birren B.W."/>
        </authorList>
    </citation>
    <scope>NUCLEOTIDE SEQUENCE [LARGE SCALE GENOMIC DNA]</scope>
    <source>
        <strain evidence="14">FGSC A4 / ATCC 38163 / CBS 112.46 / NRRL 194 / M139</strain>
    </source>
</reference>
<dbReference type="OMA" id="AFFKCNV"/>
<organism evidence="13 14">
    <name type="scientific">Emericella nidulans (strain FGSC A4 / ATCC 38163 / CBS 112.46 / NRRL 194 / M139)</name>
    <name type="common">Aspergillus nidulans</name>
    <dbReference type="NCBI Taxonomy" id="227321"/>
    <lineage>
        <taxon>Eukaryota</taxon>
        <taxon>Fungi</taxon>
        <taxon>Dikarya</taxon>
        <taxon>Ascomycota</taxon>
        <taxon>Pezizomycotina</taxon>
        <taxon>Eurotiomycetes</taxon>
        <taxon>Eurotiomycetidae</taxon>
        <taxon>Eurotiales</taxon>
        <taxon>Aspergillaceae</taxon>
        <taxon>Aspergillus</taxon>
        <taxon>Aspergillus subgen. Nidulantes</taxon>
    </lineage>
</organism>
<dbReference type="InterPro" id="IPR031327">
    <property type="entry name" value="MCM"/>
</dbReference>
<sequence length="556" mass="61575">MKEAFFRCQACNHSVQVDIDRGKIAEPTICPRQACQERNSMEIVHNRCVFADKQVIKLQETPDSIPDGQTPHSVSLCVYDELVDVCKAGDRVEVTGIFRSNPVRVNPRQRTQKTLFKTYIDVLHVQKIDRKKLGIDVSTVEQELSEQAAGDAEQIRKISAEEEEKILRTSTRPDLYELLARSLAPSIYEMDDVKKGILLQLFGGTNKSFQKGGNPRYRGDINVLLCGDPSTSKSQLLRYGSSAVGLTAYVTRDPETRQMVLESGALVLSDGGVCCIDEFDKMNESTRTSILASANPIGSRYNPNLPVPQNIDLPPTLLSRFDLVYLVLDRVDESEDRRLAKHIVNMYLEDRPENASEREVLPVEFLTAYITYAKTKVHPVLTPAAGKALTDAYVSMRKLGDDIRSSDRRITATTRQLESMIRLSEAHARMRLSAEVTADDVEEAVRLIRSAIKQAATDSRTGLIDMSLLTEGTSASERRNKEALKRGILGVIDDLASGGGAARWAEVYRVLSDQASSEVDSAQFTEAVRALESEGIVNILGEGARRSIRRAAGAVL</sequence>
<dbReference type="STRING" id="227321.Q5B060"/>
<dbReference type="PROSITE" id="PS00847">
    <property type="entry name" value="MCM_1"/>
    <property type="match status" value="1"/>
</dbReference>
<proteinExistence type="inferred from homology"/>
<dbReference type="InterPro" id="IPR041562">
    <property type="entry name" value="MCM_lid"/>
</dbReference>
<dbReference type="OrthoDB" id="10251574at2759"/>
<dbReference type="HOGENOM" id="CLU_000995_7_2_1"/>
<dbReference type="GO" id="GO:0031261">
    <property type="term" value="C:DNA replication preinitiation complex"/>
    <property type="evidence" value="ECO:0007669"/>
    <property type="project" value="UniProtKB-ARBA"/>
</dbReference>
<evidence type="ECO:0000256" key="6">
    <source>
        <dbReference type="ARBA" id="ARBA00022806"/>
    </source>
</evidence>
<comment type="function">
    <text evidence="11">Acts as component of the MCM2-7 complex (MCM complex) which is the replicative helicase essential for 'once per cell cycle' DNA replication initiation and elongation in eukaryotic cells. The active ATPase sites in the MCM2-7 ring are formed through the interaction surfaces of two neighboring subunits such that a critical structure of a conserved arginine finger motif is provided in trans relative to the ATP-binding site of the Walker A box of the adjacent subunit. The six ATPase active sites, however, are likely to contribute differentially to the complex helicase activity.</text>
</comment>
<evidence type="ECO:0000259" key="12">
    <source>
        <dbReference type="PROSITE" id="PS50051"/>
    </source>
</evidence>
<dbReference type="EMBL" id="BN001301">
    <property type="protein sequence ID" value="CBF70247.1"/>
    <property type="molecule type" value="Genomic_DNA"/>
</dbReference>
<dbReference type="GO" id="GO:0005634">
    <property type="term" value="C:nucleus"/>
    <property type="evidence" value="ECO:0000318"/>
    <property type="project" value="GO_Central"/>
</dbReference>
<dbReference type="Pfam" id="PF00493">
    <property type="entry name" value="MCM"/>
    <property type="match status" value="1"/>
</dbReference>
<dbReference type="PROSITE" id="PS50051">
    <property type="entry name" value="MCM_2"/>
    <property type="match status" value="1"/>
</dbReference>
<keyword evidence="5 11" id="KW-0378">Hydrolase</keyword>
<keyword evidence="14" id="KW-1185">Reference proteome</keyword>
<keyword evidence="7 10" id="KW-0067">ATP-binding</keyword>
<evidence type="ECO:0000256" key="7">
    <source>
        <dbReference type="ARBA" id="ARBA00022840"/>
    </source>
</evidence>
<dbReference type="GeneID" id="2871027"/>
<dbReference type="GO" id="GO:0043596">
    <property type="term" value="C:nuclear replication fork"/>
    <property type="evidence" value="ECO:0007669"/>
    <property type="project" value="UniProtKB-ARBA"/>
</dbReference>
<dbReference type="Pfam" id="PF17855">
    <property type="entry name" value="MCM_lid"/>
    <property type="match status" value="1"/>
</dbReference>
<evidence type="ECO:0000256" key="2">
    <source>
        <dbReference type="ARBA" id="ARBA00008010"/>
    </source>
</evidence>
<comment type="similarity">
    <text evidence="2 10">Belongs to the MCM family.</text>
</comment>
<evidence type="ECO:0000256" key="3">
    <source>
        <dbReference type="ARBA" id="ARBA00022705"/>
    </source>
</evidence>
<dbReference type="InterPro" id="IPR012340">
    <property type="entry name" value="NA-bd_OB-fold"/>
</dbReference>
<evidence type="ECO:0000256" key="5">
    <source>
        <dbReference type="ARBA" id="ARBA00022801"/>
    </source>
</evidence>
<evidence type="ECO:0000256" key="1">
    <source>
        <dbReference type="ARBA" id="ARBA00004123"/>
    </source>
</evidence>
<dbReference type="Gene3D" id="3.40.50.300">
    <property type="entry name" value="P-loop containing nucleotide triphosphate hydrolases"/>
    <property type="match status" value="2"/>
</dbReference>
<dbReference type="KEGG" id="ani:ANIA_06070"/>
<dbReference type="GO" id="GO:0000727">
    <property type="term" value="P:double-strand break repair via break-induced replication"/>
    <property type="evidence" value="ECO:0000318"/>
    <property type="project" value="GO_Central"/>
</dbReference>
<dbReference type="GO" id="GO:0006271">
    <property type="term" value="P:DNA strand elongation involved in DNA replication"/>
    <property type="evidence" value="ECO:0000318"/>
    <property type="project" value="GO_Central"/>
</dbReference>
<dbReference type="InterPro" id="IPR008047">
    <property type="entry name" value="MCM_4"/>
</dbReference>
<keyword evidence="4 10" id="KW-0547">Nucleotide-binding</keyword>
<gene>
    <name evidence="13" type="ORF">ANIA_06070</name>
</gene>
<dbReference type="GO" id="GO:0097373">
    <property type="term" value="C:MCM core complex"/>
    <property type="evidence" value="ECO:0007669"/>
    <property type="project" value="UniProtKB-ARBA"/>
</dbReference>
<accession>C8V2T2</accession>